<comment type="caution">
    <text evidence="3">The sequence shown here is derived from an EMBL/GenBank/DDBJ whole genome shotgun (WGS) entry which is preliminary data.</text>
</comment>
<dbReference type="SUPFAM" id="SSF82771">
    <property type="entry name" value="GIY-YIG endonuclease"/>
    <property type="match status" value="1"/>
</dbReference>
<dbReference type="EMBL" id="PFSJ01000006">
    <property type="protein sequence ID" value="PJC23962.1"/>
    <property type="molecule type" value="Genomic_DNA"/>
</dbReference>
<dbReference type="Pfam" id="PF01541">
    <property type="entry name" value="GIY-YIG"/>
    <property type="match status" value="1"/>
</dbReference>
<dbReference type="PROSITE" id="PS50164">
    <property type="entry name" value="GIY_YIG"/>
    <property type="match status" value="1"/>
</dbReference>
<name>A0A2M8EMJ2_UNCKA</name>
<evidence type="ECO:0000313" key="3">
    <source>
        <dbReference type="EMBL" id="PJC23962.1"/>
    </source>
</evidence>
<keyword evidence="3" id="KW-0378">Hydrolase</keyword>
<dbReference type="InterPro" id="IPR050190">
    <property type="entry name" value="UPF0213_domain"/>
</dbReference>
<proteinExistence type="inferred from homology"/>
<dbReference type="InterPro" id="IPR035901">
    <property type="entry name" value="GIY-YIG_endonuc_sf"/>
</dbReference>
<comment type="similarity">
    <text evidence="1">Belongs to the UPF0213 family.</text>
</comment>
<dbReference type="Proteomes" id="UP000229756">
    <property type="component" value="Unassembled WGS sequence"/>
</dbReference>
<dbReference type="CDD" id="cd10456">
    <property type="entry name" value="GIY-YIG_UPF0213"/>
    <property type="match status" value="1"/>
</dbReference>
<evidence type="ECO:0000313" key="4">
    <source>
        <dbReference type="Proteomes" id="UP000229756"/>
    </source>
</evidence>
<dbReference type="InterPro" id="IPR000305">
    <property type="entry name" value="GIY-YIG_endonuc"/>
</dbReference>
<keyword evidence="3" id="KW-0255">Endonuclease</keyword>
<dbReference type="PANTHER" id="PTHR34477">
    <property type="entry name" value="UPF0213 PROTEIN YHBQ"/>
    <property type="match status" value="1"/>
</dbReference>
<dbReference type="PANTHER" id="PTHR34477:SF1">
    <property type="entry name" value="UPF0213 PROTEIN YHBQ"/>
    <property type="match status" value="1"/>
</dbReference>
<dbReference type="SMART" id="SM00465">
    <property type="entry name" value="GIYc"/>
    <property type="match status" value="1"/>
</dbReference>
<dbReference type="AlphaFoldDB" id="A0A2M8EMJ2"/>
<organism evidence="3 4">
    <name type="scientific">candidate division WWE3 bacterium CG_4_9_14_0_2_um_filter_35_11</name>
    <dbReference type="NCBI Taxonomy" id="1975077"/>
    <lineage>
        <taxon>Bacteria</taxon>
        <taxon>Katanobacteria</taxon>
    </lineage>
</organism>
<sequence>MSYFVYILECSDGTFYTGYTTDLKRRLGEHNSSDLGAKYTRGRRPVILKYSKDFETLSETLKYENYLKTLSREEKKTLVYKS</sequence>
<accession>A0A2M8EMJ2</accession>
<gene>
    <name evidence="3" type="ORF">CO058_00845</name>
</gene>
<evidence type="ECO:0000259" key="2">
    <source>
        <dbReference type="PROSITE" id="PS50164"/>
    </source>
</evidence>
<keyword evidence="3" id="KW-0540">Nuclease</keyword>
<dbReference type="GO" id="GO:0004519">
    <property type="term" value="F:endonuclease activity"/>
    <property type="evidence" value="ECO:0007669"/>
    <property type="project" value="UniProtKB-KW"/>
</dbReference>
<evidence type="ECO:0000256" key="1">
    <source>
        <dbReference type="ARBA" id="ARBA00007435"/>
    </source>
</evidence>
<dbReference type="Gene3D" id="3.40.1440.10">
    <property type="entry name" value="GIY-YIG endonuclease"/>
    <property type="match status" value="1"/>
</dbReference>
<reference evidence="4" key="1">
    <citation type="submission" date="2017-09" db="EMBL/GenBank/DDBJ databases">
        <title>Depth-based differentiation of microbial function through sediment-hosted aquifers and enrichment of novel symbionts in the deep terrestrial subsurface.</title>
        <authorList>
            <person name="Probst A.J."/>
            <person name="Ladd B."/>
            <person name="Jarett J.K."/>
            <person name="Geller-Mcgrath D.E."/>
            <person name="Sieber C.M.K."/>
            <person name="Emerson J.B."/>
            <person name="Anantharaman K."/>
            <person name="Thomas B.C."/>
            <person name="Malmstrom R."/>
            <person name="Stieglmeier M."/>
            <person name="Klingl A."/>
            <person name="Woyke T."/>
            <person name="Ryan C.M."/>
            <person name="Banfield J.F."/>
        </authorList>
    </citation>
    <scope>NUCLEOTIDE SEQUENCE [LARGE SCALE GENOMIC DNA]</scope>
</reference>
<feature type="domain" description="GIY-YIG" evidence="2">
    <location>
        <begin position="1"/>
        <end position="77"/>
    </location>
</feature>
<protein>
    <submittedName>
        <fullName evidence="3">Endonuclease</fullName>
    </submittedName>
</protein>